<gene>
    <name evidence="4" type="ORF">G4D64_12155</name>
    <name evidence="3" type="ORF">H1Z61_12765</name>
</gene>
<dbReference type="AlphaFoldDB" id="A0A6B3W2V2"/>
<evidence type="ECO:0000256" key="1">
    <source>
        <dbReference type="PROSITE-ProRule" id="PRU00409"/>
    </source>
</evidence>
<dbReference type="EMBL" id="JACEIO010000031">
    <property type="protein sequence ID" value="MBA4537980.1"/>
    <property type="molecule type" value="Genomic_DNA"/>
</dbReference>
<name>A0A6B3W2V2_9BACI</name>
<dbReference type="InterPro" id="IPR011761">
    <property type="entry name" value="ATP-grasp"/>
</dbReference>
<feature type="domain" description="ATP-grasp" evidence="2">
    <location>
        <begin position="122"/>
        <end position="313"/>
    </location>
</feature>
<dbReference type="Gene3D" id="3.30.470.20">
    <property type="entry name" value="ATP-grasp fold, B domain"/>
    <property type="match status" value="1"/>
</dbReference>
<evidence type="ECO:0000313" key="5">
    <source>
        <dbReference type="Proteomes" id="UP000472971"/>
    </source>
</evidence>
<dbReference type="GO" id="GO:0005524">
    <property type="term" value="F:ATP binding"/>
    <property type="evidence" value="ECO:0007669"/>
    <property type="project" value="UniProtKB-UniRule"/>
</dbReference>
<keyword evidence="1" id="KW-0547">Nucleotide-binding</keyword>
<dbReference type="Proteomes" id="UP000472971">
    <property type="component" value="Unassembled WGS sequence"/>
</dbReference>
<comment type="caution">
    <text evidence="4">The sequence shown here is derived from an EMBL/GenBank/DDBJ whole genome shotgun (WGS) entry which is preliminary data.</text>
</comment>
<reference evidence="4 5" key="1">
    <citation type="submission" date="2020-02" db="EMBL/GenBank/DDBJ databases">
        <title>Bacillus aquiflavi sp. nov., isolated from yellow water of strong flavor Chinese baijiu in Yibin region of China.</title>
        <authorList>
            <person name="Xie J."/>
        </authorList>
    </citation>
    <scope>NUCLEOTIDE SEQUENCE [LARGE SCALE GENOMIC DNA]</scope>
    <source>
        <strain evidence="4 5">3H-10</strain>
    </source>
</reference>
<sequence>MSIEKQHILLTGGRAPVTLDLARQFHSLGHKVYVADSVPMQLTSLSNAVCKSFVITSPVADYNGFIQDLLTIIHDYKIHLLIPTCEEVFYIGKGKAQLEALCHVFCSDLHILSQLHEKFSFTELVRSKGLKAPETLLAKTSSEIISAIKQLGGEAVLKPVFSRFASQVYFVNQNNLKHVIHLINVSEQYPYVVQERIIGKSFCSYTVLKDGMICAHSHYPVYFTAGKGASITFEYVEHKGIEQWISTFFSGTNLTGQFAFDFIETENGVLYPLECNPRATSGVHLFKGLPLPKAFLNSSCSVLKPKKSTKVMLILAMLTMGWSGTHFLKWCKTFLNSKDIIWSSKDMKPFFHQFYVYYSFYRLAKKNHISPIQATTIDIEWNGDKQ</sequence>
<accession>A0A6B3W2V2</accession>
<keyword evidence="5" id="KW-1185">Reference proteome</keyword>
<evidence type="ECO:0000313" key="6">
    <source>
        <dbReference type="Proteomes" id="UP000570010"/>
    </source>
</evidence>
<organism evidence="4 5">
    <name type="scientific">Bacillus aquiflavi</name>
    <dbReference type="NCBI Taxonomy" id="2672567"/>
    <lineage>
        <taxon>Bacteria</taxon>
        <taxon>Bacillati</taxon>
        <taxon>Bacillota</taxon>
        <taxon>Bacilli</taxon>
        <taxon>Bacillales</taxon>
        <taxon>Bacillaceae</taxon>
        <taxon>Bacillus</taxon>
    </lineage>
</organism>
<proteinExistence type="predicted"/>
<evidence type="ECO:0000313" key="3">
    <source>
        <dbReference type="EMBL" id="MBA4537980.1"/>
    </source>
</evidence>
<dbReference type="RefSeq" id="WP_163242625.1">
    <property type="nucleotide sequence ID" value="NZ_JAAIWN010000029.1"/>
</dbReference>
<dbReference type="SUPFAM" id="SSF56059">
    <property type="entry name" value="Glutathione synthetase ATP-binding domain-like"/>
    <property type="match status" value="1"/>
</dbReference>
<dbReference type="PROSITE" id="PS50975">
    <property type="entry name" value="ATP_GRASP"/>
    <property type="match status" value="1"/>
</dbReference>
<protein>
    <recommendedName>
        <fullName evidence="2">ATP-grasp domain-containing protein</fullName>
    </recommendedName>
</protein>
<evidence type="ECO:0000313" key="4">
    <source>
        <dbReference type="EMBL" id="NEY82236.1"/>
    </source>
</evidence>
<dbReference type="EMBL" id="JAAIWN010000029">
    <property type="protein sequence ID" value="NEY82236.1"/>
    <property type="molecule type" value="Genomic_DNA"/>
</dbReference>
<dbReference type="Gene3D" id="3.40.50.20">
    <property type="match status" value="1"/>
</dbReference>
<dbReference type="GO" id="GO:0046872">
    <property type="term" value="F:metal ion binding"/>
    <property type="evidence" value="ECO:0007669"/>
    <property type="project" value="InterPro"/>
</dbReference>
<dbReference type="Proteomes" id="UP000570010">
    <property type="component" value="Unassembled WGS sequence"/>
</dbReference>
<keyword evidence="1" id="KW-0067">ATP-binding</keyword>
<evidence type="ECO:0000259" key="2">
    <source>
        <dbReference type="PROSITE" id="PS50975"/>
    </source>
</evidence>
<reference evidence="3 6" key="2">
    <citation type="submission" date="2020-07" db="EMBL/GenBank/DDBJ databases">
        <authorList>
            <person name="Feng H."/>
        </authorList>
    </citation>
    <scope>NUCLEOTIDE SEQUENCE [LARGE SCALE GENOMIC DNA]</scope>
    <source>
        <strain evidence="3">S-12</strain>
        <strain evidence="6">s-12</strain>
    </source>
</reference>